<name>A0A426U2Z5_9CHLR</name>
<evidence type="ECO:0000313" key="1">
    <source>
        <dbReference type="EMBL" id="RRR74014.1"/>
    </source>
</evidence>
<gene>
    <name evidence="1" type="ORF">EI684_07895</name>
</gene>
<organism evidence="1 2">
    <name type="scientific">Candidatus Viridilinea halotolerans</name>
    <dbReference type="NCBI Taxonomy" id="2491704"/>
    <lineage>
        <taxon>Bacteria</taxon>
        <taxon>Bacillati</taxon>
        <taxon>Chloroflexota</taxon>
        <taxon>Chloroflexia</taxon>
        <taxon>Chloroflexales</taxon>
        <taxon>Chloroflexineae</taxon>
        <taxon>Oscillochloridaceae</taxon>
        <taxon>Candidatus Viridilinea</taxon>
    </lineage>
</organism>
<dbReference type="EMBL" id="RSAS01000301">
    <property type="protein sequence ID" value="RRR74014.1"/>
    <property type="molecule type" value="Genomic_DNA"/>
</dbReference>
<dbReference type="Proteomes" id="UP000280307">
    <property type="component" value="Unassembled WGS sequence"/>
</dbReference>
<accession>A0A426U2Z5</accession>
<protein>
    <submittedName>
        <fullName evidence="1">PglZ domain-containing protein</fullName>
    </submittedName>
</protein>
<evidence type="ECO:0000313" key="2">
    <source>
        <dbReference type="Proteomes" id="UP000280307"/>
    </source>
</evidence>
<reference evidence="1 2" key="1">
    <citation type="submission" date="2018-12" db="EMBL/GenBank/DDBJ databases">
        <title>Genome Sequence of Candidatus Viridilinea halotolerans isolated from saline sulfide-rich spring.</title>
        <authorList>
            <person name="Grouzdev D.S."/>
            <person name="Burganskaya E.I."/>
            <person name="Krutkina M.S."/>
            <person name="Sukhacheva M.V."/>
            <person name="Gorlenko V.M."/>
        </authorList>
    </citation>
    <scope>NUCLEOTIDE SEQUENCE [LARGE SCALE GENOMIC DNA]</scope>
    <source>
        <strain evidence="1">Chok-6</strain>
    </source>
</reference>
<proteinExistence type="predicted"/>
<sequence>MSTSLKSRILHTVQHYTARHAGAWLVWCDPRGDWAPLLRVALADGGIALLEIEARVAGHLGGPVDRVRLQQRIAGGETFVLRVAAGHEDLGWLWAHALRAEYIYQRPLRNQLIDWGWRPQVLHLSDEEVRALAEQNLDLDPAAWGSGGLEPNVDLLLNYLLIGAEVEGTQRVVLNLSADRAGLGQPDMQHPEAWRMQAVARILVTDAARHAPDRIPDSHELLVDPMARPLVWQLIDRWLDSRLYSELLPRVVTLADPIAGLDAVTGDADARYGPFLSRRAELMVYTNTCKHVASLTGTELLATLAQLQPVLAAHTGHRAAWADAERVDEHAIPWKEFARLSRACEMLLAASPTGRWAGPQAALDWYIGGGWQVDQAGEELLRNVTSHDAALIGLLNPLRTAFRARWEQQLMAWSDVWQAAGCPQPVLPTAGERLITFLEARRPTAIVIIDALRYDLGQELARLINAQESSERAQVTPARAPLPSITALGMGMALPIPAATLIATCDESGWALRAHGQAANLSQAAARRAWWTEHGHAAADALLNVQTVLNQEVPKPTKSRPRLVVADHTLDDQGHDGELEAAGTAEILRRYVQVIQRLRDAGWLRIAVVTDHGYIHWTGQHDQHVAPPEGSVVYRSRRAYAYRAGSMGSGTTAMAPGDIHPVAAPAGASCFVAYGKRGYYHGGASLQEWIIPMLTIDWPARIRPVEFTLRQQQTILAQRVRITLDVPPVMFPDEYIAREVKAVILHAETRELLFVSTPKLIYPTERPEVCEELFATVRSGAAAARGTSLMIEVRDASTDAVLASTPSRLMIELRQTARDEGW</sequence>
<dbReference type="AlphaFoldDB" id="A0A426U2Z5"/>
<dbReference type="Pfam" id="PF08665">
    <property type="entry name" value="PglZ"/>
    <property type="match status" value="1"/>
</dbReference>
<comment type="caution">
    <text evidence="1">The sequence shown here is derived from an EMBL/GenBank/DDBJ whole genome shotgun (WGS) entry which is preliminary data.</text>
</comment>